<gene>
    <name evidence="2" type="ORF">MPLG2_1592</name>
</gene>
<dbReference type="Gene3D" id="3.40.50.300">
    <property type="entry name" value="P-loop containing nucleotide triphosphate hydrolases"/>
    <property type="match status" value="1"/>
</dbReference>
<evidence type="ECO:0000313" key="3">
    <source>
        <dbReference type="Proteomes" id="UP000238164"/>
    </source>
</evidence>
<dbReference type="KEGG" id="mgg:MPLG2_1592"/>
<dbReference type="InterPro" id="IPR039421">
    <property type="entry name" value="Type_1_exporter"/>
</dbReference>
<proteinExistence type="predicted"/>
<protein>
    <recommendedName>
        <fullName evidence="1">ABC transporter domain-containing protein</fullName>
    </recommendedName>
</protein>
<keyword evidence="3" id="KW-1185">Reference proteome</keyword>
<dbReference type="GO" id="GO:0034040">
    <property type="term" value="F:ATPase-coupled lipid transmembrane transporter activity"/>
    <property type="evidence" value="ECO:0007669"/>
    <property type="project" value="TreeGrafter"/>
</dbReference>
<dbReference type="PANTHER" id="PTHR24221">
    <property type="entry name" value="ATP-BINDING CASSETTE SUB-FAMILY B"/>
    <property type="match status" value="1"/>
</dbReference>
<evidence type="ECO:0000259" key="1">
    <source>
        <dbReference type="Pfam" id="PF00005"/>
    </source>
</evidence>
<dbReference type="GO" id="GO:0016887">
    <property type="term" value="F:ATP hydrolysis activity"/>
    <property type="evidence" value="ECO:0007669"/>
    <property type="project" value="InterPro"/>
</dbReference>
<accession>A0A2N9JGI3</accession>
<reference evidence="2 3" key="1">
    <citation type="submission" date="2018-02" db="EMBL/GenBank/DDBJ databases">
        <authorList>
            <person name="Cohen D.B."/>
            <person name="Kent A.D."/>
        </authorList>
    </citation>
    <scope>NUCLEOTIDE SEQUENCE [LARGE SCALE GENOMIC DNA]</scope>
    <source>
        <strain evidence="2">1</strain>
    </source>
</reference>
<dbReference type="Pfam" id="PF00005">
    <property type="entry name" value="ABC_tran"/>
    <property type="match status" value="1"/>
</dbReference>
<dbReference type="PANTHER" id="PTHR24221:SF654">
    <property type="entry name" value="ATP-BINDING CASSETTE SUB-FAMILY B MEMBER 6"/>
    <property type="match status" value="1"/>
</dbReference>
<dbReference type="InterPro" id="IPR003439">
    <property type="entry name" value="ABC_transporter-like_ATP-bd"/>
</dbReference>
<sequence length="156" mass="16519">MRVRDVGYDYEAGHPVLRGVSLQVPPARRMVLVGESGAGKTTLVKLVAGLLQPSEGLVEVGARPQGAVTQPSTWVNSVSQEVHVFAGTVADNLSLGRPGADEATLESALRAVGAHAWVHALPQGPPPWSARAGINSPSHRPSTWRWPGCGWPGPRW</sequence>
<dbReference type="GO" id="GO:0005524">
    <property type="term" value="F:ATP binding"/>
    <property type="evidence" value="ECO:0007669"/>
    <property type="project" value="InterPro"/>
</dbReference>
<organism evidence="2 3">
    <name type="scientific">Micropruina glycogenica</name>
    <dbReference type="NCBI Taxonomy" id="75385"/>
    <lineage>
        <taxon>Bacteria</taxon>
        <taxon>Bacillati</taxon>
        <taxon>Actinomycetota</taxon>
        <taxon>Actinomycetes</taxon>
        <taxon>Propionibacteriales</taxon>
        <taxon>Nocardioidaceae</taxon>
        <taxon>Micropruina</taxon>
    </lineage>
</organism>
<dbReference type="Proteomes" id="UP000238164">
    <property type="component" value="Chromosome 1"/>
</dbReference>
<dbReference type="AlphaFoldDB" id="A0A2N9JGI3"/>
<evidence type="ECO:0000313" key="2">
    <source>
        <dbReference type="EMBL" id="SPD86628.1"/>
    </source>
</evidence>
<dbReference type="InterPro" id="IPR027417">
    <property type="entry name" value="P-loop_NTPase"/>
</dbReference>
<dbReference type="SUPFAM" id="SSF52540">
    <property type="entry name" value="P-loop containing nucleoside triphosphate hydrolases"/>
    <property type="match status" value="1"/>
</dbReference>
<name>A0A2N9JGI3_9ACTN</name>
<feature type="domain" description="ABC transporter" evidence="1">
    <location>
        <begin position="17"/>
        <end position="116"/>
    </location>
</feature>
<dbReference type="EMBL" id="LT985188">
    <property type="protein sequence ID" value="SPD86628.1"/>
    <property type="molecule type" value="Genomic_DNA"/>
</dbReference>